<sequence>METKVENATNILSKVTGTVFNKEGQQQLLITLDEPIIGYQLERYTNSKGELYGEFTLFDNRIITAQQRKKIHAILSDIVKSSGGGRNAYDIESIKEDMKLIFCKSKGIDEFSTSELTGDCTVTIASEFITFLLDFCLEYGVPLSDPPIELAEDLKHQLIKCLYKRKCAVCWQTGMVYPMNTTGAKKVQGRHELMCLCKDHYQEAESIGHKAFADKQHVSGILMNQEQFTKLKNKR</sequence>
<organism evidence="1 2">
    <name type="scientific">Carnobacterium viridans</name>
    <dbReference type="NCBI Taxonomy" id="174587"/>
    <lineage>
        <taxon>Bacteria</taxon>
        <taxon>Bacillati</taxon>
        <taxon>Bacillota</taxon>
        <taxon>Bacilli</taxon>
        <taxon>Lactobacillales</taxon>
        <taxon>Carnobacteriaceae</taxon>
        <taxon>Carnobacterium</taxon>
    </lineage>
</organism>
<dbReference type="AlphaFoldDB" id="A0A1H0YVH8"/>
<evidence type="ECO:0000313" key="1">
    <source>
        <dbReference type="EMBL" id="SDQ19120.1"/>
    </source>
</evidence>
<dbReference type="OrthoDB" id="1665841at2"/>
<evidence type="ECO:0000313" key="2">
    <source>
        <dbReference type="Proteomes" id="UP000199481"/>
    </source>
</evidence>
<dbReference type="RefSeq" id="WP_089976075.1">
    <property type="nucleotide sequence ID" value="NZ_CP084916.1"/>
</dbReference>
<keyword evidence="2" id="KW-1185">Reference proteome</keyword>
<name>A0A1H0YVH8_9LACT</name>
<dbReference type="EMBL" id="FNJW01000008">
    <property type="protein sequence ID" value="SDQ19120.1"/>
    <property type="molecule type" value="Genomic_DNA"/>
</dbReference>
<protein>
    <submittedName>
        <fullName evidence="1">Putative HNHc nuclease</fullName>
    </submittedName>
</protein>
<dbReference type="Proteomes" id="UP000199481">
    <property type="component" value="Unassembled WGS sequence"/>
</dbReference>
<dbReference type="InterPro" id="IPR036619">
    <property type="entry name" value="NinB_sf"/>
</dbReference>
<dbReference type="Pfam" id="PF16784">
    <property type="entry name" value="HNHc_6"/>
    <property type="match status" value="1"/>
</dbReference>
<dbReference type="InterPro" id="IPR041242">
    <property type="entry name" value="HNHc_6"/>
</dbReference>
<dbReference type="Gene3D" id="1.10.3790.10">
    <property type="entry name" value="NinB"/>
    <property type="match status" value="1"/>
</dbReference>
<accession>A0A1H0YVH8</accession>
<proteinExistence type="predicted"/>
<reference evidence="2" key="1">
    <citation type="submission" date="2016-10" db="EMBL/GenBank/DDBJ databases">
        <authorList>
            <person name="Varghese N."/>
            <person name="Submissions S."/>
        </authorList>
    </citation>
    <scope>NUCLEOTIDE SEQUENCE [LARGE SCALE GENOMIC DNA]</scope>
    <source>
        <strain evidence="2">MPL-11</strain>
    </source>
</reference>
<gene>
    <name evidence="1" type="ORF">SAMN04487752_1176</name>
</gene>